<reference evidence="3" key="1">
    <citation type="submission" date="2021-01" db="EMBL/GenBank/DDBJ databases">
        <title>Adiantum capillus-veneris genome.</title>
        <authorList>
            <person name="Fang Y."/>
            <person name="Liao Q."/>
        </authorList>
    </citation>
    <scope>NUCLEOTIDE SEQUENCE</scope>
    <source>
        <strain evidence="3">H3</strain>
        <tissue evidence="3">Leaf</tissue>
    </source>
</reference>
<evidence type="ECO:0000313" key="4">
    <source>
        <dbReference type="Proteomes" id="UP000886520"/>
    </source>
</evidence>
<feature type="repeat" description="PPR" evidence="2">
    <location>
        <begin position="312"/>
        <end position="346"/>
    </location>
</feature>
<name>A0A9D4US83_ADICA</name>
<gene>
    <name evidence="3" type="ORF">GOP47_0012978</name>
</gene>
<organism evidence="3 4">
    <name type="scientific">Adiantum capillus-veneris</name>
    <name type="common">Maidenhair fern</name>
    <dbReference type="NCBI Taxonomy" id="13818"/>
    <lineage>
        <taxon>Eukaryota</taxon>
        <taxon>Viridiplantae</taxon>
        <taxon>Streptophyta</taxon>
        <taxon>Embryophyta</taxon>
        <taxon>Tracheophyta</taxon>
        <taxon>Polypodiopsida</taxon>
        <taxon>Polypodiidae</taxon>
        <taxon>Polypodiales</taxon>
        <taxon>Pteridineae</taxon>
        <taxon>Pteridaceae</taxon>
        <taxon>Vittarioideae</taxon>
        <taxon>Adiantum</taxon>
    </lineage>
</organism>
<dbReference type="FunFam" id="1.25.40.10:FF:000285">
    <property type="entry name" value="Pentatricopeptide repeat-containing protein, chloroplastic"/>
    <property type="match status" value="2"/>
</dbReference>
<comment type="caution">
    <text evidence="3">The sequence shown here is derived from an EMBL/GenBank/DDBJ whole genome shotgun (WGS) entry which is preliminary data.</text>
</comment>
<dbReference type="OrthoDB" id="1870018at2759"/>
<dbReference type="FunFam" id="1.25.40.10:FF:000158">
    <property type="entry name" value="pentatricopeptide repeat-containing protein At2g33680"/>
    <property type="match status" value="1"/>
</dbReference>
<dbReference type="PROSITE" id="PS51375">
    <property type="entry name" value="PPR"/>
    <property type="match status" value="5"/>
</dbReference>
<dbReference type="GO" id="GO:0048731">
    <property type="term" value="P:system development"/>
    <property type="evidence" value="ECO:0007669"/>
    <property type="project" value="UniProtKB-ARBA"/>
</dbReference>
<feature type="repeat" description="PPR" evidence="2">
    <location>
        <begin position="211"/>
        <end position="245"/>
    </location>
</feature>
<feature type="repeat" description="PPR" evidence="2">
    <location>
        <begin position="514"/>
        <end position="548"/>
    </location>
</feature>
<dbReference type="Proteomes" id="UP000886520">
    <property type="component" value="Chromosome 12"/>
</dbReference>
<dbReference type="NCBIfam" id="TIGR00756">
    <property type="entry name" value="PPR"/>
    <property type="match status" value="4"/>
</dbReference>
<dbReference type="Gene3D" id="1.25.40.10">
    <property type="entry name" value="Tetratricopeptide repeat domain"/>
    <property type="match status" value="6"/>
</dbReference>
<dbReference type="Pfam" id="PF13812">
    <property type="entry name" value="PPR_3"/>
    <property type="match status" value="1"/>
</dbReference>
<dbReference type="PANTHER" id="PTHR24015">
    <property type="entry name" value="OS07G0578800 PROTEIN-RELATED"/>
    <property type="match status" value="1"/>
</dbReference>
<dbReference type="EMBL" id="JABFUD020000012">
    <property type="protein sequence ID" value="KAI5072872.1"/>
    <property type="molecule type" value="Genomic_DNA"/>
</dbReference>
<dbReference type="GO" id="GO:0003723">
    <property type="term" value="F:RNA binding"/>
    <property type="evidence" value="ECO:0007669"/>
    <property type="project" value="InterPro"/>
</dbReference>
<dbReference type="InterPro" id="IPR046960">
    <property type="entry name" value="PPR_At4g14850-like_plant"/>
</dbReference>
<dbReference type="GO" id="GO:0009451">
    <property type="term" value="P:RNA modification"/>
    <property type="evidence" value="ECO:0007669"/>
    <property type="project" value="InterPro"/>
</dbReference>
<feature type="repeat" description="PPR" evidence="2">
    <location>
        <begin position="413"/>
        <end position="447"/>
    </location>
</feature>
<dbReference type="PANTHER" id="PTHR24015:SF548">
    <property type="entry name" value="OS08G0340900 PROTEIN"/>
    <property type="match status" value="1"/>
</dbReference>
<dbReference type="InterPro" id="IPR011990">
    <property type="entry name" value="TPR-like_helical_dom_sf"/>
</dbReference>
<evidence type="ECO:0000256" key="2">
    <source>
        <dbReference type="PROSITE-ProRule" id="PRU00708"/>
    </source>
</evidence>
<dbReference type="AlphaFoldDB" id="A0A9D4US83"/>
<dbReference type="FunFam" id="1.25.40.10:FF:000381">
    <property type="entry name" value="Pentatricopeptide repeat-containing protein"/>
    <property type="match status" value="1"/>
</dbReference>
<dbReference type="Pfam" id="PF01535">
    <property type="entry name" value="PPR"/>
    <property type="match status" value="10"/>
</dbReference>
<accession>A0A9D4US83</accession>
<protein>
    <recommendedName>
        <fullName evidence="5">Pentatricopeptide repeat-containing protein</fullName>
    </recommendedName>
</protein>
<evidence type="ECO:0008006" key="5">
    <source>
        <dbReference type="Google" id="ProtNLM"/>
    </source>
</evidence>
<feature type="repeat" description="PPR" evidence="2">
    <location>
        <begin position="79"/>
        <end position="113"/>
    </location>
</feature>
<proteinExistence type="predicted"/>
<sequence length="755" mass="82924">MFKASPPVVCARNAAIARHTECGEFRKALNVFLAMPQEALQPDTATFLSLLKTSITALGHLQFCRVVHDHIIRLDFIADGIVCNALVHAYAKLGSLDEAHIVFQRSRSRNVLMWGAIMFARFQQGHVAHVLELFDSMLQEGISPDKFIYICVLKACNLTGSLDWGFFVNSEIVKRGFGSDTTVGYVLVDMYSKNKSLDEAVKTFRDMPDHDVVSWGALIGGFSLHGKASHVIEFFAELQQEGIHPNCVILLFVLKACLDMKLLDQGMILHDHLVTNSNESDLALGSALVGLYSNCGELLEARKVFDSLSCKDAVAWAAMIGGYAQARQDLSALSLFSKLQEEGLKPSDATFSSTLKVCGVMQNLEAGKLLHHQFVENALEANDVVVSALADMYAKCGSLMEAQEVFQMICHQDIVSWGAMIARLATQGRNLCAFNLFQQMQAEGVKPVKTTYLCVLRSCSTFEAAYWGDLVHMQVVESGLEADVVVGNALINLYVKFGSLDDARKVFNNLSDRDSVSWNTLVAGYTCHGYDISALRFVEEMHTSGVEPSDVTHSHVLKVCANMGAIFQGMITHDKMLKDGNPIHVLAGSALVGMYAKCGCLQEAQKVFDELPERNIVSWGAITAGYALHGNTNMAKDCFYYMEKQGLHLTEAVFTNILVAFTHAGLLEEGCKLFSSVLRCHSEFLNAIHYSCITDLFGRVGQLDDAESFLQSMPLSPRTSSQTSLLANCRMHGNAGLGMQTFNYYVEADLSVACG</sequence>
<keyword evidence="1" id="KW-0677">Repeat</keyword>
<evidence type="ECO:0000256" key="1">
    <source>
        <dbReference type="ARBA" id="ARBA00022737"/>
    </source>
</evidence>
<keyword evidence="4" id="KW-1185">Reference proteome</keyword>
<evidence type="ECO:0000313" key="3">
    <source>
        <dbReference type="EMBL" id="KAI5072872.1"/>
    </source>
</evidence>
<dbReference type="InterPro" id="IPR002885">
    <property type="entry name" value="PPR_rpt"/>
</dbReference>